<reference evidence="2 3" key="1">
    <citation type="submission" date="2024-03" db="EMBL/GenBank/DDBJ databases">
        <title>A high-quality draft genome sequence of Diaporthe vaccinii, a causative agent of upright dieback and viscid rot disease in cranberry plants.</title>
        <authorList>
            <person name="Sarrasin M."/>
            <person name="Lang B.F."/>
            <person name="Burger G."/>
        </authorList>
    </citation>
    <scope>NUCLEOTIDE SEQUENCE [LARGE SCALE GENOMIC DNA]</scope>
    <source>
        <strain evidence="2 3">IS7</strain>
    </source>
</reference>
<protein>
    <recommendedName>
        <fullName evidence="1">Heterokaryon incompatibility domain-containing protein</fullName>
    </recommendedName>
</protein>
<comment type="caution">
    <text evidence="2">The sequence shown here is derived from an EMBL/GenBank/DDBJ whole genome shotgun (WGS) entry which is preliminary data.</text>
</comment>
<dbReference type="PANTHER" id="PTHR24148">
    <property type="entry name" value="ANKYRIN REPEAT DOMAIN-CONTAINING PROTEIN 39 HOMOLOG-RELATED"/>
    <property type="match status" value="1"/>
</dbReference>
<keyword evidence="3" id="KW-1185">Reference proteome</keyword>
<sequence>MQPRPWTAASSFYPYSPRRSIASYRYRPLPDASQDPRSESLIRLLEVKPADRGAKGSDRAGSDFRCSLRIFKLSQAPEFQALSYTWGDPLTPFSKARGLGSKEPLRLQHHASQDGSTSPSPHIEVDSHSLAVTPNLLSALRMLASRSSSAPSGGGLRKQAPPLFRGLSSKARYFWIDAICVDQSNVLERNSQVSIMADVFRAAQSVTVWLGPEDQFTADALAAVEAISPLMALTASNSSPEARRAWDNISYTDFFDDSWYSRISEATGLRGSITHRQWLGLLALLSRPWFQRAWVVQELALARQATVICGEQMVHWTRLAATLTFIHAKRWYHHLCTEKMRHIASLRDDPGVYSEFLASRTEFPTGTFSLMRTRKILRYNALGPLLPKLTASSDTLSLSDNPWGPRPGTVSLDTLMQVHRDKLATDPRDKVYAFVGLANTKTLTCGAPLTSVRPDYELPVQDVYTRLMAQLLLAHQGLHLLSHVQDPSLTKLEGLPSWVPDFSVQLAPYPLRFRGAVSWSACGNARWQPPSSDEDMKRGILRVQGSRIGVVEETALLQNEAECSAEYWASIVNLALGLEQKYPQLPNWTAVQAKPQSRLEVLWRTLITDLYSRRHPAPDHCGKLFMEYILNLQIRHTLAPWSDVDFMPHQSHTHADNIQPRWHDLLRSESEGLAVYKKRMSTIMESIFQGTYSPMNLAELQHDLDIASGSSRRLFRTDNGLLGTGMKSVAKGDEVWVLAGSKLPLLMRKRPSSERDNEFRLVGEAYVHGIMHWEGGGNDLPGMQDVVLT</sequence>
<gene>
    <name evidence="2" type="ORF">FJTKL_07211</name>
</gene>
<organism evidence="2 3">
    <name type="scientific">Diaporthe vaccinii</name>
    <dbReference type="NCBI Taxonomy" id="105482"/>
    <lineage>
        <taxon>Eukaryota</taxon>
        <taxon>Fungi</taxon>
        <taxon>Dikarya</taxon>
        <taxon>Ascomycota</taxon>
        <taxon>Pezizomycotina</taxon>
        <taxon>Sordariomycetes</taxon>
        <taxon>Sordariomycetidae</taxon>
        <taxon>Diaporthales</taxon>
        <taxon>Diaporthaceae</taxon>
        <taxon>Diaporthe</taxon>
        <taxon>Diaporthe eres species complex</taxon>
    </lineage>
</organism>
<dbReference type="Proteomes" id="UP001600888">
    <property type="component" value="Unassembled WGS sequence"/>
</dbReference>
<dbReference type="Pfam" id="PF26639">
    <property type="entry name" value="Het-6_barrel"/>
    <property type="match status" value="1"/>
</dbReference>
<name>A0ABR4EU31_9PEZI</name>
<dbReference type="InterPro" id="IPR052895">
    <property type="entry name" value="HetReg/Transcr_Mod"/>
</dbReference>
<dbReference type="EMBL" id="JBAWTH010000026">
    <property type="protein sequence ID" value="KAL2285949.1"/>
    <property type="molecule type" value="Genomic_DNA"/>
</dbReference>
<proteinExistence type="predicted"/>
<dbReference type="PANTHER" id="PTHR24148:SF79">
    <property type="entry name" value="HETEROKARYON INCOMPATIBILITY DOMAIN-CONTAINING PROTEIN"/>
    <property type="match status" value="1"/>
</dbReference>
<evidence type="ECO:0000259" key="1">
    <source>
        <dbReference type="Pfam" id="PF06985"/>
    </source>
</evidence>
<accession>A0ABR4EU31</accession>
<dbReference type="InterPro" id="IPR010730">
    <property type="entry name" value="HET"/>
</dbReference>
<evidence type="ECO:0000313" key="3">
    <source>
        <dbReference type="Proteomes" id="UP001600888"/>
    </source>
</evidence>
<dbReference type="Pfam" id="PF06985">
    <property type="entry name" value="HET"/>
    <property type="match status" value="1"/>
</dbReference>
<evidence type="ECO:0000313" key="2">
    <source>
        <dbReference type="EMBL" id="KAL2285949.1"/>
    </source>
</evidence>
<feature type="domain" description="Heterokaryon incompatibility" evidence="1">
    <location>
        <begin position="169"/>
        <end position="298"/>
    </location>
</feature>